<proteinExistence type="predicted"/>
<evidence type="ECO:0000313" key="2">
    <source>
        <dbReference type="EMBL" id="MRW92486.1"/>
    </source>
</evidence>
<dbReference type="EMBL" id="WKJK01000011">
    <property type="protein sequence ID" value="MRW92486.1"/>
    <property type="molecule type" value="Genomic_DNA"/>
</dbReference>
<dbReference type="InterPro" id="IPR013740">
    <property type="entry name" value="Redoxin"/>
</dbReference>
<organism evidence="2 3">
    <name type="scientific">Duganella guangzhouensis</name>
    <dbReference type="NCBI Taxonomy" id="2666084"/>
    <lineage>
        <taxon>Bacteria</taxon>
        <taxon>Pseudomonadati</taxon>
        <taxon>Pseudomonadota</taxon>
        <taxon>Betaproteobacteria</taxon>
        <taxon>Burkholderiales</taxon>
        <taxon>Oxalobacteraceae</taxon>
        <taxon>Telluria group</taxon>
        <taxon>Duganella</taxon>
    </lineage>
</organism>
<evidence type="ECO:0000259" key="1">
    <source>
        <dbReference type="PROSITE" id="PS51352"/>
    </source>
</evidence>
<accession>A0A6I2L739</accession>
<dbReference type="Pfam" id="PF08534">
    <property type="entry name" value="Redoxin"/>
    <property type="match status" value="1"/>
</dbReference>
<dbReference type="PANTHER" id="PTHR42852:SF18">
    <property type="entry name" value="CHROMOSOME UNDETERMINED SCAFFOLD_47, WHOLE GENOME SHOTGUN SEQUENCE"/>
    <property type="match status" value="1"/>
</dbReference>
<dbReference type="AlphaFoldDB" id="A0A6I2L739"/>
<sequence length="150" mass="16122">MPSPASALETGQPAPAFTLNGPDGAVRLDQYKGKLVYIDFWASWCGPCRQSFPWMNEMQARYGNQGLQIVGVNVDAKSDDARSFLAATPARFVIAFDPNGTAPRTYGVKGMPSSVLIGPDGKVLYEHSGFRAADREALESRIKAALGAVK</sequence>
<comment type="caution">
    <text evidence="2">The sequence shown here is derived from an EMBL/GenBank/DDBJ whole genome shotgun (WGS) entry which is preliminary data.</text>
</comment>
<evidence type="ECO:0000313" key="3">
    <source>
        <dbReference type="Proteomes" id="UP000433309"/>
    </source>
</evidence>
<dbReference type="PANTHER" id="PTHR42852">
    <property type="entry name" value="THIOL:DISULFIDE INTERCHANGE PROTEIN DSBE"/>
    <property type="match status" value="1"/>
</dbReference>
<dbReference type="SUPFAM" id="SSF52833">
    <property type="entry name" value="Thioredoxin-like"/>
    <property type="match status" value="1"/>
</dbReference>
<dbReference type="InterPro" id="IPR036249">
    <property type="entry name" value="Thioredoxin-like_sf"/>
</dbReference>
<feature type="domain" description="Thioredoxin" evidence="1">
    <location>
        <begin position="8"/>
        <end position="147"/>
    </location>
</feature>
<reference evidence="2 3" key="1">
    <citation type="submission" date="2019-11" db="EMBL/GenBank/DDBJ databases">
        <title>Novel species isolated from a subtropical stream in China.</title>
        <authorList>
            <person name="Lu H."/>
        </authorList>
    </citation>
    <scope>NUCLEOTIDE SEQUENCE [LARGE SCALE GENOMIC DNA]</scope>
    <source>
        <strain evidence="2 3">FT80W</strain>
    </source>
</reference>
<keyword evidence="3" id="KW-1185">Reference proteome</keyword>
<gene>
    <name evidence="2" type="ORF">GJ699_21025</name>
</gene>
<dbReference type="InterPro" id="IPR013766">
    <property type="entry name" value="Thioredoxin_domain"/>
</dbReference>
<dbReference type="GO" id="GO:0016491">
    <property type="term" value="F:oxidoreductase activity"/>
    <property type="evidence" value="ECO:0007669"/>
    <property type="project" value="InterPro"/>
</dbReference>
<protein>
    <submittedName>
        <fullName evidence="2">Redoxin domain-containing protein</fullName>
    </submittedName>
</protein>
<dbReference type="PROSITE" id="PS51352">
    <property type="entry name" value="THIOREDOXIN_2"/>
    <property type="match status" value="1"/>
</dbReference>
<dbReference type="Gene3D" id="3.40.30.10">
    <property type="entry name" value="Glutaredoxin"/>
    <property type="match status" value="1"/>
</dbReference>
<dbReference type="InterPro" id="IPR050553">
    <property type="entry name" value="Thioredoxin_ResA/DsbE_sf"/>
</dbReference>
<name>A0A6I2L739_9BURK</name>
<dbReference type="Proteomes" id="UP000433309">
    <property type="component" value="Unassembled WGS sequence"/>
</dbReference>
<dbReference type="CDD" id="cd02966">
    <property type="entry name" value="TlpA_like_family"/>
    <property type="match status" value="1"/>
</dbReference>